<protein>
    <submittedName>
        <fullName evidence="1">Uncharacterized protein</fullName>
    </submittedName>
</protein>
<accession>A0A916U279</accession>
<sequence length="56" mass="6041">MVLSADEASALVDRAFAVRCAAEDVATALQEGAPQRELTELVVVLTELARDAERLR</sequence>
<dbReference type="AlphaFoldDB" id="A0A916U279"/>
<reference evidence="1" key="1">
    <citation type="journal article" date="2014" name="Int. J. Syst. Evol. Microbiol.">
        <title>Complete genome sequence of Corynebacterium casei LMG S-19264T (=DSM 44701T), isolated from a smear-ripened cheese.</title>
        <authorList>
            <consortium name="US DOE Joint Genome Institute (JGI-PGF)"/>
            <person name="Walter F."/>
            <person name="Albersmeier A."/>
            <person name="Kalinowski J."/>
            <person name="Ruckert C."/>
        </authorList>
    </citation>
    <scope>NUCLEOTIDE SEQUENCE</scope>
    <source>
        <strain evidence="1">CGMCC 1.15478</strain>
    </source>
</reference>
<organism evidence="1 2">
    <name type="scientific">Hoyosella rhizosphaerae</name>
    <dbReference type="NCBI Taxonomy" id="1755582"/>
    <lineage>
        <taxon>Bacteria</taxon>
        <taxon>Bacillati</taxon>
        <taxon>Actinomycetota</taxon>
        <taxon>Actinomycetes</taxon>
        <taxon>Mycobacteriales</taxon>
        <taxon>Hoyosellaceae</taxon>
        <taxon>Hoyosella</taxon>
    </lineage>
</organism>
<evidence type="ECO:0000313" key="1">
    <source>
        <dbReference type="EMBL" id="GGC56892.1"/>
    </source>
</evidence>
<dbReference type="EMBL" id="BMJH01000001">
    <property type="protein sequence ID" value="GGC56892.1"/>
    <property type="molecule type" value="Genomic_DNA"/>
</dbReference>
<name>A0A916U279_9ACTN</name>
<proteinExistence type="predicted"/>
<comment type="caution">
    <text evidence="1">The sequence shown here is derived from an EMBL/GenBank/DDBJ whole genome shotgun (WGS) entry which is preliminary data.</text>
</comment>
<keyword evidence="2" id="KW-1185">Reference proteome</keyword>
<evidence type="ECO:0000313" key="2">
    <source>
        <dbReference type="Proteomes" id="UP000641514"/>
    </source>
</evidence>
<gene>
    <name evidence="1" type="ORF">GCM10011410_06750</name>
</gene>
<dbReference type="Proteomes" id="UP000641514">
    <property type="component" value="Unassembled WGS sequence"/>
</dbReference>
<reference evidence="1" key="2">
    <citation type="submission" date="2020-09" db="EMBL/GenBank/DDBJ databases">
        <authorList>
            <person name="Sun Q."/>
            <person name="Zhou Y."/>
        </authorList>
    </citation>
    <scope>NUCLEOTIDE SEQUENCE</scope>
    <source>
        <strain evidence="1">CGMCC 1.15478</strain>
    </source>
</reference>